<keyword evidence="2" id="KW-0540">Nuclease</keyword>
<dbReference type="AlphaFoldDB" id="A0A5C4L294"/>
<sequence length="380" mass="42712">MRHCIYCRTDKDDSEFTIEHVIPQFLGGAYAPDFLKTRDVCGRCNSNLGLFVDASFEKNWMVSNWLRQSSLTFYDPDKPVGVSLICMGNCDLSPPQTPDGYVCEAWLGPHGEQVYWIRPHDERMYAYVGGNPRTVKQVKTRAYFMFSERTHKDPRSTLLCFEQAFQGRKVKKILCGELGGANLADFGFSTPDDLDRQRIEYFQTECEGVQKRNIGLSVDVQFDRRFLPKLAIGIAYCLFGAKVLDTDYGKELHKGLWHQKGGEVAMVRGQSLFSAVGNKTFNSIVGFPNAVVFLILMSPEGVAINLNINEQLNWTVMCAPREILTAEDVAKIGEGQIVLLVRALQKGVHTDLPSYLAHKGGILPIAELEEIEKRAGKITR</sequence>
<dbReference type="EMBL" id="VDDB01000005">
    <property type="protein sequence ID" value="TNB98592.1"/>
    <property type="molecule type" value="Genomic_DNA"/>
</dbReference>
<dbReference type="InterPro" id="IPR029471">
    <property type="entry name" value="HNH_5"/>
</dbReference>
<evidence type="ECO:0000313" key="2">
    <source>
        <dbReference type="EMBL" id="TNB98592.1"/>
    </source>
</evidence>
<dbReference type="CDD" id="cd00085">
    <property type="entry name" value="HNHc"/>
    <property type="match status" value="1"/>
</dbReference>
<dbReference type="Pfam" id="PF14279">
    <property type="entry name" value="HNH_5"/>
    <property type="match status" value="1"/>
</dbReference>
<gene>
    <name evidence="2" type="ORF">FHG55_06015</name>
</gene>
<keyword evidence="3" id="KW-1185">Reference proteome</keyword>
<evidence type="ECO:0000313" key="3">
    <source>
        <dbReference type="Proteomes" id="UP000306272"/>
    </source>
</evidence>
<dbReference type="Gene3D" id="1.10.30.50">
    <property type="match status" value="1"/>
</dbReference>
<dbReference type="InterPro" id="IPR003615">
    <property type="entry name" value="HNH_nuc"/>
</dbReference>
<name>A0A5C4L294_PSEJE</name>
<dbReference type="Proteomes" id="UP000306272">
    <property type="component" value="Unassembled WGS sequence"/>
</dbReference>
<keyword evidence="2" id="KW-0378">Hydrolase</keyword>
<reference evidence="2" key="1">
    <citation type="submission" date="2019-06" db="EMBL/GenBank/DDBJ databases">
        <title>Pseudomonas-derived Butenolides : (Bio)synthesis of Styrolides.</title>
        <authorList>
            <person name="Klapper M."/>
            <person name="Chowdhury S."/>
            <person name="Stallforth P."/>
        </authorList>
    </citation>
    <scope>NUCLEOTIDE SEQUENCE [LARGE SCALE GENOMIC DNA]</scope>
    <source>
        <strain evidence="2">EC-S101</strain>
    </source>
</reference>
<keyword evidence="2" id="KW-0255">Endonuclease</keyword>
<comment type="caution">
    <text evidence="2">The sequence shown here is derived from an EMBL/GenBank/DDBJ whole genome shotgun (WGS) entry which is preliminary data.</text>
</comment>
<evidence type="ECO:0000259" key="1">
    <source>
        <dbReference type="Pfam" id="PF14279"/>
    </source>
</evidence>
<organism evidence="2 3">
    <name type="scientific">Pseudomonas jessenii</name>
    <dbReference type="NCBI Taxonomy" id="77298"/>
    <lineage>
        <taxon>Bacteria</taxon>
        <taxon>Pseudomonadati</taxon>
        <taxon>Pseudomonadota</taxon>
        <taxon>Gammaproteobacteria</taxon>
        <taxon>Pseudomonadales</taxon>
        <taxon>Pseudomonadaceae</taxon>
        <taxon>Pseudomonas</taxon>
    </lineage>
</organism>
<dbReference type="GO" id="GO:0004519">
    <property type="term" value="F:endonuclease activity"/>
    <property type="evidence" value="ECO:0007669"/>
    <property type="project" value="UniProtKB-KW"/>
</dbReference>
<feature type="domain" description="HNH endonuclease 5" evidence="1">
    <location>
        <begin position="4"/>
        <end position="60"/>
    </location>
</feature>
<proteinExistence type="predicted"/>
<accession>A0A5C4L294</accession>
<protein>
    <submittedName>
        <fullName evidence="2">HNH endonuclease</fullName>
    </submittedName>
</protein>